<dbReference type="OrthoDB" id="5575144at2759"/>
<keyword evidence="3" id="KW-1185">Reference proteome</keyword>
<protein>
    <submittedName>
        <fullName evidence="2">Uncharacterized protein</fullName>
    </submittedName>
</protein>
<reference evidence="2" key="1">
    <citation type="journal article" date="2020" name="Stud. Mycol.">
        <title>101 Dothideomycetes genomes: a test case for predicting lifestyles and emergence of pathogens.</title>
        <authorList>
            <person name="Haridas S."/>
            <person name="Albert R."/>
            <person name="Binder M."/>
            <person name="Bloem J."/>
            <person name="Labutti K."/>
            <person name="Salamov A."/>
            <person name="Andreopoulos B."/>
            <person name="Baker S."/>
            <person name="Barry K."/>
            <person name="Bills G."/>
            <person name="Bluhm B."/>
            <person name="Cannon C."/>
            <person name="Castanera R."/>
            <person name="Culley D."/>
            <person name="Daum C."/>
            <person name="Ezra D."/>
            <person name="Gonzalez J."/>
            <person name="Henrissat B."/>
            <person name="Kuo A."/>
            <person name="Liang C."/>
            <person name="Lipzen A."/>
            <person name="Lutzoni F."/>
            <person name="Magnuson J."/>
            <person name="Mondo S."/>
            <person name="Nolan M."/>
            <person name="Ohm R."/>
            <person name="Pangilinan J."/>
            <person name="Park H.-J."/>
            <person name="Ramirez L."/>
            <person name="Alfaro M."/>
            <person name="Sun H."/>
            <person name="Tritt A."/>
            <person name="Yoshinaga Y."/>
            <person name="Zwiers L.-H."/>
            <person name="Turgeon B."/>
            <person name="Goodwin S."/>
            <person name="Spatafora J."/>
            <person name="Crous P."/>
            <person name="Grigoriev I."/>
        </authorList>
    </citation>
    <scope>NUCLEOTIDE SEQUENCE</scope>
    <source>
        <strain evidence="2">CBS 480.64</strain>
    </source>
</reference>
<feature type="compositionally biased region" description="Low complexity" evidence="1">
    <location>
        <begin position="72"/>
        <end position="81"/>
    </location>
</feature>
<feature type="compositionally biased region" description="Basic and acidic residues" evidence="1">
    <location>
        <begin position="340"/>
        <end position="352"/>
    </location>
</feature>
<feature type="region of interest" description="Disordered" evidence="1">
    <location>
        <begin position="238"/>
        <end position="257"/>
    </location>
</feature>
<organism evidence="2 3">
    <name type="scientific">Piedraia hortae CBS 480.64</name>
    <dbReference type="NCBI Taxonomy" id="1314780"/>
    <lineage>
        <taxon>Eukaryota</taxon>
        <taxon>Fungi</taxon>
        <taxon>Dikarya</taxon>
        <taxon>Ascomycota</taxon>
        <taxon>Pezizomycotina</taxon>
        <taxon>Dothideomycetes</taxon>
        <taxon>Dothideomycetidae</taxon>
        <taxon>Capnodiales</taxon>
        <taxon>Piedraiaceae</taxon>
        <taxon>Piedraia</taxon>
    </lineage>
</organism>
<dbReference type="EMBL" id="MU005976">
    <property type="protein sequence ID" value="KAF2861028.1"/>
    <property type="molecule type" value="Genomic_DNA"/>
</dbReference>
<evidence type="ECO:0000313" key="3">
    <source>
        <dbReference type="Proteomes" id="UP000799421"/>
    </source>
</evidence>
<feature type="region of interest" description="Disordered" evidence="1">
    <location>
        <begin position="41"/>
        <end position="86"/>
    </location>
</feature>
<dbReference type="AlphaFoldDB" id="A0A6A7C2U6"/>
<sequence>MPICLATCNGPALAAWRLRSRYGSIMPVVYDPLRLTSNLAGHRGRPRLHPEGDPQASSSSSVRRGPVPPLTPTRTRSTRSVEGSSREVVAIGSETAAALLDLDLIVIKCNSAFNEAAFKDVRGLHISAFATPADPESFQNLRNRLRTEREAREPAFLPPILPQGQDPFGDISPLEAERYTEGFDNHTFQWIFGPHRSSAYTLTVRVRLAKASSYFVLVTLPTFQSSLAGRSMMQPSMAQISSATPSSPAAGSPHPLSSPYAMPPWRLLPAGPLIASSSSPSSSSTAYTPLHPPAGFTRPEYQLPPIRVLGPPIRAPQPRPLDESGDEGDDRRSPKRRRVSIHDVLQRPDRER</sequence>
<dbReference type="Proteomes" id="UP000799421">
    <property type="component" value="Unassembled WGS sequence"/>
</dbReference>
<gene>
    <name evidence="2" type="ORF">K470DRAFT_294562</name>
</gene>
<accession>A0A6A7C2U6</accession>
<proteinExistence type="predicted"/>
<evidence type="ECO:0000256" key="1">
    <source>
        <dbReference type="SAM" id="MobiDB-lite"/>
    </source>
</evidence>
<name>A0A6A7C2U6_9PEZI</name>
<feature type="region of interest" description="Disordered" evidence="1">
    <location>
        <begin position="276"/>
        <end position="352"/>
    </location>
</feature>
<feature type="compositionally biased region" description="Low complexity" evidence="1">
    <location>
        <begin position="241"/>
        <end position="257"/>
    </location>
</feature>
<evidence type="ECO:0000313" key="2">
    <source>
        <dbReference type="EMBL" id="KAF2861028.1"/>
    </source>
</evidence>